<gene>
    <name evidence="2" type="ORF">ATANTOWER_015861</name>
</gene>
<organism evidence="2 3">
    <name type="scientific">Ataeniobius toweri</name>
    <dbReference type="NCBI Taxonomy" id="208326"/>
    <lineage>
        <taxon>Eukaryota</taxon>
        <taxon>Metazoa</taxon>
        <taxon>Chordata</taxon>
        <taxon>Craniata</taxon>
        <taxon>Vertebrata</taxon>
        <taxon>Euteleostomi</taxon>
        <taxon>Actinopterygii</taxon>
        <taxon>Neopterygii</taxon>
        <taxon>Teleostei</taxon>
        <taxon>Neoteleostei</taxon>
        <taxon>Acanthomorphata</taxon>
        <taxon>Ovalentaria</taxon>
        <taxon>Atherinomorphae</taxon>
        <taxon>Cyprinodontiformes</taxon>
        <taxon>Goodeidae</taxon>
        <taxon>Ataeniobius</taxon>
    </lineage>
</organism>
<evidence type="ECO:0000313" key="3">
    <source>
        <dbReference type="Proteomes" id="UP001345963"/>
    </source>
</evidence>
<name>A0ABU7BPZ0_9TELE</name>
<accession>A0ABU7BPZ0</accession>
<evidence type="ECO:0000313" key="2">
    <source>
        <dbReference type="EMBL" id="MED6252717.1"/>
    </source>
</evidence>
<protein>
    <submittedName>
        <fullName evidence="2">Uncharacterized protein</fullName>
    </submittedName>
</protein>
<evidence type="ECO:0000256" key="1">
    <source>
        <dbReference type="SAM" id="MobiDB-lite"/>
    </source>
</evidence>
<reference evidence="2 3" key="1">
    <citation type="submission" date="2021-07" db="EMBL/GenBank/DDBJ databases">
        <authorList>
            <person name="Palmer J.M."/>
        </authorList>
    </citation>
    <scope>NUCLEOTIDE SEQUENCE [LARGE SCALE GENOMIC DNA]</scope>
    <source>
        <strain evidence="2 3">AT_MEX2019</strain>
        <tissue evidence="2">Muscle</tissue>
    </source>
</reference>
<proteinExistence type="predicted"/>
<feature type="compositionally biased region" description="Pro residues" evidence="1">
    <location>
        <begin position="23"/>
        <end position="34"/>
    </location>
</feature>
<dbReference type="Proteomes" id="UP001345963">
    <property type="component" value="Unassembled WGS sequence"/>
</dbReference>
<sequence>MFCIIRDWDRVAGAAHSLETPRLPSPQTPPPAPPGEAQGVPRPAERHSPSSVYWAVPWASSCWFSSLFTTTDQQCVLLTAAAAPICLSISHSILPSFVNKIPR</sequence>
<comment type="caution">
    <text evidence="2">The sequence shown here is derived from an EMBL/GenBank/DDBJ whole genome shotgun (WGS) entry which is preliminary data.</text>
</comment>
<feature type="region of interest" description="Disordered" evidence="1">
    <location>
        <begin position="17"/>
        <end position="48"/>
    </location>
</feature>
<dbReference type="EMBL" id="JAHUTI010062294">
    <property type="protein sequence ID" value="MED6252717.1"/>
    <property type="molecule type" value="Genomic_DNA"/>
</dbReference>
<keyword evidence="3" id="KW-1185">Reference proteome</keyword>